<dbReference type="AlphaFoldDB" id="A0A212JGB0"/>
<gene>
    <name evidence="1" type="ORF">KL86CLO1_11044</name>
</gene>
<protein>
    <recommendedName>
        <fullName evidence="2">Dephospho-CoA kinase/protein folding accessory domain-containing protein</fullName>
    </recommendedName>
</protein>
<proteinExistence type="predicted"/>
<dbReference type="Gene3D" id="3.30.460.10">
    <property type="entry name" value="Beta Polymerase, domain 2"/>
    <property type="match status" value="1"/>
</dbReference>
<dbReference type="SUPFAM" id="SSF81301">
    <property type="entry name" value="Nucleotidyltransferase"/>
    <property type="match status" value="1"/>
</dbReference>
<organism evidence="1">
    <name type="scientific">uncultured Eubacteriales bacterium</name>
    <dbReference type="NCBI Taxonomy" id="172733"/>
    <lineage>
        <taxon>Bacteria</taxon>
        <taxon>Bacillati</taxon>
        <taxon>Bacillota</taxon>
        <taxon>Clostridia</taxon>
        <taxon>Eubacteriales</taxon>
        <taxon>environmental samples</taxon>
    </lineage>
</organism>
<evidence type="ECO:0000313" key="1">
    <source>
        <dbReference type="EMBL" id="SBV98457.1"/>
    </source>
</evidence>
<name>A0A212JGB0_9FIRM</name>
<accession>A0A212JGB0</accession>
<dbReference type="Pfam" id="PF04229">
    <property type="entry name" value="GrpB"/>
    <property type="match status" value="1"/>
</dbReference>
<sequence length="186" mass="22270">MSKPLSEMSLEELWKLFPIQLTEHQDCWKEWYQTEIDHLLPIQLDTVKIHHIGSTSINSIWAKPIVDILMETNSCNYDAIKNLLIQNGYLCMSQTETRLDFNKGYTPNGFAEKVFHLHLRKFGDNDELYFRDYLNEHQDIAKLYEKLKLSLWKQFEYDRDGYTESKTAFVREYTQMAILHYGEIYR</sequence>
<reference evidence="1" key="1">
    <citation type="submission" date="2016-04" db="EMBL/GenBank/DDBJ databases">
        <authorList>
            <person name="Evans L.H."/>
            <person name="Alamgir A."/>
            <person name="Owens N."/>
            <person name="Weber N.D."/>
            <person name="Virtaneva K."/>
            <person name="Barbian K."/>
            <person name="Babar A."/>
            <person name="Rosenke K."/>
        </authorList>
    </citation>
    <scope>NUCLEOTIDE SEQUENCE</scope>
    <source>
        <strain evidence="1">86</strain>
    </source>
</reference>
<dbReference type="PANTHER" id="PTHR34822:SF1">
    <property type="entry name" value="GRPB FAMILY PROTEIN"/>
    <property type="match status" value="1"/>
</dbReference>
<dbReference type="InterPro" id="IPR007344">
    <property type="entry name" value="GrpB/CoaE"/>
</dbReference>
<dbReference type="PANTHER" id="PTHR34822">
    <property type="entry name" value="GRPB DOMAIN PROTEIN (AFU_ORTHOLOGUE AFUA_1G01530)"/>
    <property type="match status" value="1"/>
</dbReference>
<evidence type="ECO:0008006" key="2">
    <source>
        <dbReference type="Google" id="ProtNLM"/>
    </source>
</evidence>
<dbReference type="InterPro" id="IPR043519">
    <property type="entry name" value="NT_sf"/>
</dbReference>
<dbReference type="EMBL" id="FLUN01000001">
    <property type="protein sequence ID" value="SBV98457.1"/>
    <property type="molecule type" value="Genomic_DNA"/>
</dbReference>